<feature type="compositionally biased region" description="Acidic residues" evidence="2">
    <location>
        <begin position="254"/>
        <end position="274"/>
    </location>
</feature>
<dbReference type="AlphaFoldDB" id="A0A0F2LWM6"/>
<dbReference type="PANTHER" id="PTHR15377">
    <property type="entry name" value="TRANSCRIPTION ELONGATION REGULATOR 1"/>
    <property type="match status" value="1"/>
</dbReference>
<feature type="region of interest" description="Disordered" evidence="2">
    <location>
        <begin position="1"/>
        <end position="110"/>
    </location>
</feature>
<dbReference type="InterPro" id="IPR036517">
    <property type="entry name" value="FF_domain_sf"/>
</dbReference>
<dbReference type="GO" id="GO:0005634">
    <property type="term" value="C:nucleus"/>
    <property type="evidence" value="ECO:0007669"/>
    <property type="project" value="TreeGrafter"/>
</dbReference>
<evidence type="ECO:0000256" key="1">
    <source>
        <dbReference type="ARBA" id="ARBA00022737"/>
    </source>
</evidence>
<dbReference type="EMBL" id="AXCR01000012">
    <property type="protein sequence ID" value="KJR80301.1"/>
    <property type="molecule type" value="Genomic_DNA"/>
</dbReference>
<dbReference type="GO" id="GO:0003712">
    <property type="term" value="F:transcription coregulator activity"/>
    <property type="evidence" value="ECO:0007669"/>
    <property type="project" value="TreeGrafter"/>
</dbReference>
<feature type="region of interest" description="Disordered" evidence="2">
    <location>
        <begin position="224"/>
        <end position="321"/>
    </location>
</feature>
<reference evidence="4 5" key="1">
    <citation type="journal article" date="2014" name="BMC Genomics">
        <title>Comparative genomics of the major fungal agents of human and animal Sporotrichosis: Sporothrix schenckii and Sporothrix brasiliensis.</title>
        <authorList>
            <person name="Teixeira M.M."/>
            <person name="de Almeida L.G."/>
            <person name="Kubitschek-Barreira P."/>
            <person name="Alves F.L."/>
            <person name="Kioshima E.S."/>
            <person name="Abadio A.K."/>
            <person name="Fernandes L."/>
            <person name="Derengowski L.S."/>
            <person name="Ferreira K.S."/>
            <person name="Souza R.C."/>
            <person name="Ruiz J.C."/>
            <person name="de Andrade N.C."/>
            <person name="Paes H.C."/>
            <person name="Nicola A.M."/>
            <person name="Albuquerque P."/>
            <person name="Gerber A.L."/>
            <person name="Martins V.P."/>
            <person name="Peconick L.D."/>
            <person name="Neto A.V."/>
            <person name="Chaucanez C.B."/>
            <person name="Silva P.A."/>
            <person name="Cunha O.L."/>
            <person name="de Oliveira F.F."/>
            <person name="dos Santos T.C."/>
            <person name="Barros A.L."/>
            <person name="Soares M.A."/>
            <person name="de Oliveira L.M."/>
            <person name="Marini M.M."/>
            <person name="Villalobos-Duno H."/>
            <person name="Cunha M.M."/>
            <person name="de Hoog S."/>
            <person name="da Silveira J.F."/>
            <person name="Henrissat B."/>
            <person name="Nino-Vega G.A."/>
            <person name="Cisalpino P.S."/>
            <person name="Mora-Montes H.M."/>
            <person name="Almeida S.R."/>
            <person name="Stajich J.E."/>
            <person name="Lopes-Bezerra L.M."/>
            <person name="Vasconcelos A.T."/>
            <person name="Felipe M.S."/>
        </authorList>
    </citation>
    <scope>NUCLEOTIDE SEQUENCE [LARGE SCALE GENOMIC DNA]</scope>
    <source>
        <strain evidence="4 5">1099-18</strain>
    </source>
</reference>
<feature type="region of interest" description="Disordered" evidence="2">
    <location>
        <begin position="341"/>
        <end position="386"/>
    </location>
</feature>
<keyword evidence="1" id="KW-0677">Repeat</keyword>
<dbReference type="InterPro" id="IPR036020">
    <property type="entry name" value="WW_dom_sf"/>
</dbReference>
<dbReference type="OrthoDB" id="410044at2759"/>
<feature type="compositionally biased region" description="Pro residues" evidence="2">
    <location>
        <begin position="58"/>
        <end position="80"/>
    </location>
</feature>
<organism evidence="4 5">
    <name type="scientific">Sporothrix schenckii 1099-18</name>
    <dbReference type="NCBI Taxonomy" id="1397361"/>
    <lineage>
        <taxon>Eukaryota</taxon>
        <taxon>Fungi</taxon>
        <taxon>Dikarya</taxon>
        <taxon>Ascomycota</taxon>
        <taxon>Pezizomycotina</taxon>
        <taxon>Sordariomycetes</taxon>
        <taxon>Sordariomycetidae</taxon>
        <taxon>Ophiostomatales</taxon>
        <taxon>Ophiostomataceae</taxon>
        <taxon>Sporothrix</taxon>
    </lineage>
</organism>
<feature type="region of interest" description="Disordered" evidence="2">
    <location>
        <begin position="128"/>
        <end position="171"/>
    </location>
</feature>
<dbReference type="SMART" id="SM00456">
    <property type="entry name" value="WW"/>
    <property type="match status" value="2"/>
</dbReference>
<feature type="compositionally biased region" description="Basic and acidic residues" evidence="2">
    <location>
        <begin position="224"/>
        <end position="234"/>
    </location>
</feature>
<dbReference type="InterPro" id="IPR001202">
    <property type="entry name" value="WW_dom"/>
</dbReference>
<name>A0A0F2LWM6_SPOSC</name>
<dbReference type="Proteomes" id="UP000033710">
    <property type="component" value="Unassembled WGS sequence"/>
</dbReference>
<evidence type="ECO:0000313" key="4">
    <source>
        <dbReference type="EMBL" id="KJR80301.1"/>
    </source>
</evidence>
<dbReference type="KEGG" id="ssck:SPSK_05150"/>
<dbReference type="RefSeq" id="XP_016582977.1">
    <property type="nucleotide sequence ID" value="XM_016731900.1"/>
</dbReference>
<dbReference type="SUPFAM" id="SSF51045">
    <property type="entry name" value="WW domain"/>
    <property type="match status" value="1"/>
</dbReference>
<dbReference type="SUPFAM" id="SSF81698">
    <property type="entry name" value="FF domain"/>
    <property type="match status" value="1"/>
</dbReference>
<feature type="region of interest" description="Disordered" evidence="2">
    <location>
        <begin position="440"/>
        <end position="462"/>
    </location>
</feature>
<dbReference type="PANTHER" id="PTHR15377:SF3">
    <property type="entry name" value="WW DOMAIN-CONTAINING PROTEIN"/>
    <property type="match status" value="1"/>
</dbReference>
<sequence length="582" mass="63755">MANPTGAAPPAASSSISSSAASPPSLPPLPPGWMENKAPTGHTYYYNAQTRESTYRRPMPPPPAPPPPPLGGPARAPPVPLAFAHNQPVPSHPFPGQPPPGSHGPQAPFLRLSDPRVANAFMAQHNAANHPQQAGGRGGRGGRGGFGGRGGRGGGNDRPRPQPVDKPRSRIAIPGHEPWVLVYTKYGRRFVFNTAKNASYWRIPEKLMPAILELDKAGIQKKVEAAMGGKREPTEPGATTSTAEKTDKPNAPLVDDDLGSDYEEVEVTDDEDEEGARGGDSDNGDGPRKRQRTDDPDSEPYDEEGYADIANNANTADRGGPIEFSEADIAYQLAAAAAEYDDYGEEEYGESEYDAQEEEGDGDGGDDKDNDNEDDEDDGPSQFRALLDDFHINPFSPWEKLIEEGKVFDDPRYTALPNMKTRRAVWEAWSRDAIALRKAEKERQAAEDRARAAQRDPRAPYLQLLQDRATPKLYWAEFKRKYRKEPGLKDTVAPHKEKDKEKLYREYVARLKLPAAARKADLTTLLESLPRSLLHNQTDTATGLPRELTGDLRYVALEPAVRDALVEAFVRTAGPPPDEGTR</sequence>
<feature type="compositionally biased region" description="Acidic residues" evidence="2">
    <location>
        <begin position="296"/>
        <end position="306"/>
    </location>
</feature>
<evidence type="ECO:0000313" key="5">
    <source>
        <dbReference type="Proteomes" id="UP000033710"/>
    </source>
</evidence>
<feature type="compositionally biased region" description="Pro residues" evidence="2">
    <location>
        <begin position="90"/>
        <end position="102"/>
    </location>
</feature>
<gene>
    <name evidence="4" type="ORF">SPSK_05150</name>
</gene>
<dbReference type="InterPro" id="IPR002713">
    <property type="entry name" value="FF_domain"/>
</dbReference>
<dbReference type="InterPro" id="IPR045148">
    <property type="entry name" value="TCRG1-like"/>
</dbReference>
<proteinExistence type="predicted"/>
<dbReference type="VEuPathDB" id="FungiDB:SPSK_05150"/>
<feature type="compositionally biased region" description="Basic and acidic residues" evidence="2">
    <location>
        <begin position="155"/>
        <end position="168"/>
    </location>
</feature>
<feature type="compositionally biased region" description="Basic and acidic residues" evidence="2">
    <location>
        <begin position="275"/>
        <end position="295"/>
    </location>
</feature>
<feature type="compositionally biased region" description="Acidic residues" evidence="2">
    <location>
        <begin position="341"/>
        <end position="379"/>
    </location>
</feature>
<feature type="compositionally biased region" description="Low complexity" evidence="2">
    <location>
        <begin position="8"/>
        <end position="23"/>
    </location>
</feature>
<dbReference type="GO" id="GO:0070063">
    <property type="term" value="F:RNA polymerase binding"/>
    <property type="evidence" value="ECO:0007669"/>
    <property type="project" value="InterPro"/>
</dbReference>
<dbReference type="Gene3D" id="2.20.70.10">
    <property type="match status" value="2"/>
</dbReference>
<feature type="compositionally biased region" description="Gly residues" evidence="2">
    <location>
        <begin position="135"/>
        <end position="154"/>
    </location>
</feature>
<feature type="compositionally biased region" description="Basic and acidic residues" evidence="2">
    <location>
        <begin position="440"/>
        <end position="458"/>
    </location>
</feature>
<protein>
    <submittedName>
        <fullName evidence="4">FF domain protein</fullName>
    </submittedName>
</protein>
<dbReference type="PROSITE" id="PS50020">
    <property type="entry name" value="WW_DOMAIN_2"/>
    <property type="match status" value="1"/>
</dbReference>
<dbReference type="CDD" id="cd00201">
    <property type="entry name" value="WW"/>
    <property type="match status" value="1"/>
</dbReference>
<dbReference type="Pfam" id="PF00397">
    <property type="entry name" value="WW"/>
    <property type="match status" value="1"/>
</dbReference>
<dbReference type="GeneID" id="27667177"/>
<accession>A0A0F2LWM6</accession>
<evidence type="ECO:0000259" key="3">
    <source>
        <dbReference type="PROSITE" id="PS50020"/>
    </source>
</evidence>
<dbReference type="Gene3D" id="1.10.10.440">
    <property type="entry name" value="FF domain"/>
    <property type="match status" value="2"/>
</dbReference>
<reference evidence="4 5" key="2">
    <citation type="journal article" date="2015" name="Eukaryot. Cell">
        <title>Asexual propagation of a virulent clone complex in a human and feline outbreak of sporotrichosis.</title>
        <authorList>
            <person name="Teixeira Mde M."/>
            <person name="Rodrigues A.M."/>
            <person name="Tsui C.K."/>
            <person name="de Almeida L.G."/>
            <person name="Van Diepeningen A.D."/>
            <person name="van den Ende B.G."/>
            <person name="Fernandes G.F."/>
            <person name="Kano R."/>
            <person name="Hamelin R.C."/>
            <person name="Lopes-Bezerra L.M."/>
            <person name="Vasconcelos A.T."/>
            <person name="de Hoog S."/>
            <person name="de Camargo Z.P."/>
            <person name="Felipe M.S."/>
        </authorList>
    </citation>
    <scope>NUCLEOTIDE SEQUENCE [LARGE SCALE GENOMIC DNA]</scope>
    <source>
        <strain evidence="4 5">1099-18</strain>
    </source>
</reference>
<feature type="domain" description="WW" evidence="3">
    <location>
        <begin position="27"/>
        <end position="60"/>
    </location>
</feature>
<evidence type="ECO:0000256" key="2">
    <source>
        <dbReference type="SAM" id="MobiDB-lite"/>
    </source>
</evidence>
<comment type="caution">
    <text evidence="4">The sequence shown here is derived from an EMBL/GenBank/DDBJ whole genome shotgun (WGS) entry which is preliminary data.</text>
</comment>
<dbReference type="Pfam" id="PF01846">
    <property type="entry name" value="FF"/>
    <property type="match status" value="1"/>
</dbReference>